<dbReference type="AlphaFoldDB" id="A0A941ANX1"/>
<gene>
    <name evidence="1" type="ORF">J7W16_08810</name>
</gene>
<proteinExistence type="predicted"/>
<dbReference type="Proteomes" id="UP000678228">
    <property type="component" value="Unassembled WGS sequence"/>
</dbReference>
<comment type="caution">
    <text evidence="1">The sequence shown here is derived from an EMBL/GenBank/DDBJ whole genome shotgun (WGS) entry which is preliminary data.</text>
</comment>
<dbReference type="InterPro" id="IPR023164">
    <property type="entry name" value="YqgQ-like_sf"/>
</dbReference>
<dbReference type="InterPro" id="IPR009256">
    <property type="entry name" value="YqgQ-like"/>
</dbReference>
<dbReference type="Pfam" id="PF06014">
    <property type="entry name" value="YqgQ-like"/>
    <property type="match status" value="1"/>
</dbReference>
<dbReference type="EMBL" id="JAGKSQ010000003">
    <property type="protein sequence ID" value="MBP3951236.1"/>
    <property type="molecule type" value="Genomic_DNA"/>
</dbReference>
<dbReference type="RefSeq" id="WP_210597225.1">
    <property type="nucleotide sequence ID" value="NZ_JAGKSQ010000003.1"/>
</dbReference>
<dbReference type="SUPFAM" id="SSF158379">
    <property type="entry name" value="YqgQ-like"/>
    <property type="match status" value="1"/>
</dbReference>
<sequence length="64" mass="7663">MKTMYDVQQLLKKHGTIIYTGDRALDLALMEEELRELHEWNIIERTLYIAGLRILRNEMSTVRE</sequence>
<evidence type="ECO:0000313" key="2">
    <source>
        <dbReference type="Proteomes" id="UP000678228"/>
    </source>
</evidence>
<evidence type="ECO:0000313" key="1">
    <source>
        <dbReference type="EMBL" id="MBP3951236.1"/>
    </source>
</evidence>
<reference evidence="1" key="1">
    <citation type="submission" date="2021-03" db="EMBL/GenBank/DDBJ databases">
        <title>Bacillus suaedae sp. nov., isolated from Suaeda aralocaspica.</title>
        <authorList>
            <person name="Lei R.F.R."/>
        </authorList>
    </citation>
    <scope>NUCLEOTIDE SEQUENCE</scope>
    <source>
        <strain evidence="1">YZJH907-2</strain>
    </source>
</reference>
<protein>
    <submittedName>
        <fullName evidence="1">YqgQ family protein</fullName>
    </submittedName>
</protein>
<name>A0A941ANX1_9BACI</name>
<accession>A0A941ANX1</accession>
<dbReference type="Gene3D" id="1.10.287.760">
    <property type="entry name" value="YqgQ-like"/>
    <property type="match status" value="1"/>
</dbReference>
<organism evidence="1 2">
    <name type="scientific">Halalkalibacter suaedae</name>
    <dbReference type="NCBI Taxonomy" id="2822140"/>
    <lineage>
        <taxon>Bacteria</taxon>
        <taxon>Bacillati</taxon>
        <taxon>Bacillota</taxon>
        <taxon>Bacilli</taxon>
        <taxon>Bacillales</taxon>
        <taxon>Bacillaceae</taxon>
        <taxon>Halalkalibacter</taxon>
    </lineage>
</organism>
<keyword evidence="2" id="KW-1185">Reference proteome</keyword>